<comment type="caution">
    <text evidence="2">The sequence shown here is derived from an EMBL/GenBank/DDBJ whole genome shotgun (WGS) entry which is preliminary data.</text>
</comment>
<dbReference type="SUPFAM" id="SSF53756">
    <property type="entry name" value="UDP-Glycosyltransferase/glycogen phosphorylase"/>
    <property type="match status" value="1"/>
</dbReference>
<dbReference type="PANTHER" id="PTHR48047:SF182">
    <property type="entry name" value="GLYCOSYLTRANSFERASE"/>
    <property type="match status" value="1"/>
</dbReference>
<comment type="similarity">
    <text evidence="1">Belongs to the UDP-glycosyltransferase family.</text>
</comment>
<dbReference type="Gene3D" id="3.40.50.2000">
    <property type="entry name" value="Glycogen Phosphorylase B"/>
    <property type="match status" value="1"/>
</dbReference>
<dbReference type="PANTHER" id="PTHR48047">
    <property type="entry name" value="GLYCOSYLTRANSFERASE"/>
    <property type="match status" value="1"/>
</dbReference>
<evidence type="ECO:0000313" key="3">
    <source>
        <dbReference type="Proteomes" id="UP001370490"/>
    </source>
</evidence>
<dbReference type="AlphaFoldDB" id="A0AAN8ZMH2"/>
<name>A0AAN8ZMH2_9MAGN</name>
<reference evidence="2 3" key="1">
    <citation type="submission" date="2023-12" db="EMBL/GenBank/DDBJ databases">
        <title>A high-quality genome assembly for Dillenia turbinata (Dilleniales).</title>
        <authorList>
            <person name="Chanderbali A."/>
        </authorList>
    </citation>
    <scope>NUCLEOTIDE SEQUENCE [LARGE SCALE GENOMIC DNA]</scope>
    <source>
        <strain evidence="2">LSX21</strain>
        <tissue evidence="2">Leaf</tissue>
    </source>
</reference>
<gene>
    <name evidence="2" type="ORF">RJ641_029179</name>
</gene>
<dbReference type="Proteomes" id="UP001370490">
    <property type="component" value="Unassembled WGS sequence"/>
</dbReference>
<accession>A0AAN8ZMH2</accession>
<dbReference type="GO" id="GO:0035251">
    <property type="term" value="F:UDP-glucosyltransferase activity"/>
    <property type="evidence" value="ECO:0007669"/>
    <property type="project" value="TreeGrafter"/>
</dbReference>
<protein>
    <submittedName>
        <fullName evidence="2">Uncharacterized protein</fullName>
    </submittedName>
</protein>
<organism evidence="2 3">
    <name type="scientific">Dillenia turbinata</name>
    <dbReference type="NCBI Taxonomy" id="194707"/>
    <lineage>
        <taxon>Eukaryota</taxon>
        <taxon>Viridiplantae</taxon>
        <taxon>Streptophyta</taxon>
        <taxon>Embryophyta</taxon>
        <taxon>Tracheophyta</taxon>
        <taxon>Spermatophyta</taxon>
        <taxon>Magnoliopsida</taxon>
        <taxon>eudicotyledons</taxon>
        <taxon>Gunneridae</taxon>
        <taxon>Pentapetalae</taxon>
        <taxon>Dilleniales</taxon>
        <taxon>Dilleniaceae</taxon>
        <taxon>Dillenia</taxon>
    </lineage>
</organism>
<sequence>MTWISCADVSFGNSEYEYKYLRWLDSKKPSSVLYLCFGSLARFSRKPTKLVSELEDLGRSFPGPVRIVLSTGNEEVMVAGRVQRENKQQGKAISSASQFLILEHKANGGLLTHCGWNSILEGEYWHANGHMANLCRAILNQELVTQSAKVHMCMVMDEGIEAEGMRKRARQLGEWAKEAVDIFLIVEEIR</sequence>
<feature type="non-terminal residue" evidence="2">
    <location>
        <position position="190"/>
    </location>
</feature>
<evidence type="ECO:0000313" key="2">
    <source>
        <dbReference type="EMBL" id="KAK6939648.1"/>
    </source>
</evidence>
<keyword evidence="3" id="KW-1185">Reference proteome</keyword>
<proteinExistence type="inferred from homology"/>
<dbReference type="EMBL" id="JBAMMX010000005">
    <property type="protein sequence ID" value="KAK6939648.1"/>
    <property type="molecule type" value="Genomic_DNA"/>
</dbReference>
<evidence type="ECO:0000256" key="1">
    <source>
        <dbReference type="ARBA" id="ARBA00009995"/>
    </source>
</evidence>